<keyword evidence="4" id="KW-1185">Reference proteome</keyword>
<keyword evidence="1" id="KW-0472">Membrane</keyword>
<dbReference type="PROSITE" id="PS51257">
    <property type="entry name" value="PROKAR_LIPOPROTEIN"/>
    <property type="match status" value="1"/>
</dbReference>
<evidence type="ECO:0000313" key="4">
    <source>
        <dbReference type="Proteomes" id="UP000817854"/>
    </source>
</evidence>
<proteinExistence type="predicted"/>
<keyword evidence="1" id="KW-0812">Transmembrane</keyword>
<evidence type="ECO:0000256" key="2">
    <source>
        <dbReference type="SAM" id="SignalP"/>
    </source>
</evidence>
<keyword evidence="2" id="KW-0732">Signal</keyword>
<protein>
    <recommendedName>
        <fullName evidence="5">Lipoprotein</fullName>
    </recommendedName>
</protein>
<dbReference type="EMBL" id="VEVQ02000009">
    <property type="protein sequence ID" value="NHN26761.1"/>
    <property type="molecule type" value="Genomic_DNA"/>
</dbReference>
<dbReference type="RefSeq" id="WP_140963082.1">
    <property type="nucleotide sequence ID" value="NZ_VEVQ02000009.1"/>
</dbReference>
<reference evidence="4" key="1">
    <citation type="submission" date="2019-05" db="EMBL/GenBank/DDBJ databases">
        <title>Flavobacterium profundi sp. nov., isolated from a deep-sea seamount.</title>
        <authorList>
            <person name="Zhang D.-C."/>
        </authorList>
    </citation>
    <scope>NUCLEOTIDE SEQUENCE [LARGE SCALE GENOMIC DNA]</scope>
    <source>
        <strain evidence="4">EC11</strain>
    </source>
</reference>
<sequence>MYKTLLLLMLFISCLFISCRAKRQEITTKETNNEIIKEQSVTYKDTTLYAPKAETTLNIPISNLGFKQDLNTISKPKKFTQKNAQASIDVSIDNDQLKITATCDSVALRAKIRSEIEREFSNKSNSELSETKITKPPNVLHTIFTFIIGFGLCYLLKTFKIV</sequence>
<reference evidence="3 4" key="3">
    <citation type="submission" date="2020-02" db="EMBL/GenBank/DDBJ databases">
        <title>Flavobacterium profundi sp. nov., isolated from a deep-sea seamount.</title>
        <authorList>
            <person name="Zhang D.-C."/>
        </authorList>
    </citation>
    <scope>NUCLEOTIDE SEQUENCE [LARGE SCALE GENOMIC DNA]</scope>
    <source>
        <strain evidence="3 4">EC11</strain>
    </source>
</reference>
<feature type="transmembrane region" description="Helical" evidence="1">
    <location>
        <begin position="139"/>
        <end position="156"/>
    </location>
</feature>
<organism evidence="3 4">
    <name type="scientific">Flavobacterium jejuense</name>
    <dbReference type="NCBI Taxonomy" id="1544455"/>
    <lineage>
        <taxon>Bacteria</taxon>
        <taxon>Pseudomonadati</taxon>
        <taxon>Bacteroidota</taxon>
        <taxon>Flavobacteriia</taxon>
        <taxon>Flavobacteriales</taxon>
        <taxon>Flavobacteriaceae</taxon>
        <taxon>Flavobacterium</taxon>
    </lineage>
</organism>
<feature type="chain" id="PRO_5046403271" description="Lipoprotein" evidence="2">
    <location>
        <begin position="22"/>
        <end position="162"/>
    </location>
</feature>
<evidence type="ECO:0000256" key="1">
    <source>
        <dbReference type="SAM" id="Phobius"/>
    </source>
</evidence>
<accession>A0ABX0IU89</accession>
<keyword evidence="1" id="KW-1133">Transmembrane helix</keyword>
<name>A0ABX0IU89_9FLAO</name>
<evidence type="ECO:0000313" key="3">
    <source>
        <dbReference type="EMBL" id="NHN26761.1"/>
    </source>
</evidence>
<evidence type="ECO:0008006" key="5">
    <source>
        <dbReference type="Google" id="ProtNLM"/>
    </source>
</evidence>
<reference evidence="3 4" key="2">
    <citation type="submission" date="2019-05" db="EMBL/GenBank/DDBJ databases">
        <authorList>
            <person name="Lianzixin W."/>
        </authorList>
    </citation>
    <scope>NUCLEOTIDE SEQUENCE [LARGE SCALE GENOMIC DNA]</scope>
    <source>
        <strain evidence="3 4">EC11</strain>
    </source>
</reference>
<feature type="signal peptide" evidence="2">
    <location>
        <begin position="1"/>
        <end position="21"/>
    </location>
</feature>
<comment type="caution">
    <text evidence="3">The sequence shown here is derived from an EMBL/GenBank/DDBJ whole genome shotgun (WGS) entry which is preliminary data.</text>
</comment>
<dbReference type="Proteomes" id="UP000817854">
    <property type="component" value="Unassembled WGS sequence"/>
</dbReference>
<gene>
    <name evidence="3" type="ORF">FIA58_013835</name>
</gene>